<proteinExistence type="predicted"/>
<accession>A0ABR2E905</accession>
<dbReference type="Proteomes" id="UP001472677">
    <property type="component" value="Unassembled WGS sequence"/>
</dbReference>
<evidence type="ECO:0000313" key="2">
    <source>
        <dbReference type="Proteomes" id="UP001472677"/>
    </source>
</evidence>
<evidence type="ECO:0000313" key="1">
    <source>
        <dbReference type="EMBL" id="KAK8554344.1"/>
    </source>
</evidence>
<sequence>MIETGTDGVKSELRLATLDALLGTGIDTVADTTHITSSLRKSTTSIGTRIEPKTASIKTVVGLSTNENFQVMGSDPGTIGLITNSKTLIGQKATVIDGA</sequence>
<dbReference type="EMBL" id="JBBPBM010000019">
    <property type="protein sequence ID" value="KAK8554344.1"/>
    <property type="molecule type" value="Genomic_DNA"/>
</dbReference>
<name>A0ABR2E905_9ROSI</name>
<reference evidence="1 2" key="1">
    <citation type="journal article" date="2024" name="G3 (Bethesda)">
        <title>Genome assembly of Hibiscus sabdariffa L. provides insights into metabolisms of medicinal natural products.</title>
        <authorList>
            <person name="Kim T."/>
        </authorList>
    </citation>
    <scope>NUCLEOTIDE SEQUENCE [LARGE SCALE GENOMIC DNA]</scope>
    <source>
        <strain evidence="1">TK-2024</strain>
        <tissue evidence="1">Old leaves</tissue>
    </source>
</reference>
<keyword evidence="2" id="KW-1185">Reference proteome</keyword>
<comment type="caution">
    <text evidence="1">The sequence shown here is derived from an EMBL/GenBank/DDBJ whole genome shotgun (WGS) entry which is preliminary data.</text>
</comment>
<protein>
    <submittedName>
        <fullName evidence="1">Uncharacterized protein</fullName>
    </submittedName>
</protein>
<gene>
    <name evidence="1" type="ORF">V6N12_031308</name>
</gene>
<organism evidence="1 2">
    <name type="scientific">Hibiscus sabdariffa</name>
    <name type="common">roselle</name>
    <dbReference type="NCBI Taxonomy" id="183260"/>
    <lineage>
        <taxon>Eukaryota</taxon>
        <taxon>Viridiplantae</taxon>
        <taxon>Streptophyta</taxon>
        <taxon>Embryophyta</taxon>
        <taxon>Tracheophyta</taxon>
        <taxon>Spermatophyta</taxon>
        <taxon>Magnoliopsida</taxon>
        <taxon>eudicotyledons</taxon>
        <taxon>Gunneridae</taxon>
        <taxon>Pentapetalae</taxon>
        <taxon>rosids</taxon>
        <taxon>malvids</taxon>
        <taxon>Malvales</taxon>
        <taxon>Malvaceae</taxon>
        <taxon>Malvoideae</taxon>
        <taxon>Hibiscus</taxon>
    </lineage>
</organism>